<organism evidence="4 5">
    <name type="scientific">Paenibacillus thalictri</name>
    <dbReference type="NCBI Taxonomy" id="2527873"/>
    <lineage>
        <taxon>Bacteria</taxon>
        <taxon>Bacillati</taxon>
        <taxon>Bacillota</taxon>
        <taxon>Bacilli</taxon>
        <taxon>Bacillales</taxon>
        <taxon>Paenibacillaceae</taxon>
        <taxon>Paenibacillus</taxon>
    </lineage>
</organism>
<evidence type="ECO:0000256" key="1">
    <source>
        <dbReference type="ARBA" id="ARBA00023125"/>
    </source>
</evidence>
<dbReference type="PROSITE" id="PS50977">
    <property type="entry name" value="HTH_TETR_2"/>
    <property type="match status" value="1"/>
</dbReference>
<keyword evidence="5" id="KW-1185">Reference proteome</keyword>
<dbReference type="InterPro" id="IPR050109">
    <property type="entry name" value="HTH-type_TetR-like_transc_reg"/>
</dbReference>
<dbReference type="EMBL" id="SIRE01000005">
    <property type="protein sequence ID" value="TBL80469.1"/>
    <property type="molecule type" value="Genomic_DNA"/>
</dbReference>
<dbReference type="SUPFAM" id="SSF46689">
    <property type="entry name" value="Homeodomain-like"/>
    <property type="match status" value="1"/>
</dbReference>
<name>A0A4Q9DWS4_9BACL</name>
<dbReference type="Proteomes" id="UP000293142">
    <property type="component" value="Unassembled WGS sequence"/>
</dbReference>
<evidence type="ECO:0000256" key="2">
    <source>
        <dbReference type="PROSITE-ProRule" id="PRU00335"/>
    </source>
</evidence>
<dbReference type="PANTHER" id="PTHR30055">
    <property type="entry name" value="HTH-TYPE TRANSCRIPTIONAL REGULATOR RUTR"/>
    <property type="match status" value="1"/>
</dbReference>
<evidence type="ECO:0000313" key="4">
    <source>
        <dbReference type="EMBL" id="TBL80469.1"/>
    </source>
</evidence>
<comment type="caution">
    <text evidence="4">The sequence shown here is derived from an EMBL/GenBank/DDBJ whole genome shotgun (WGS) entry which is preliminary data.</text>
</comment>
<dbReference type="PANTHER" id="PTHR30055:SF226">
    <property type="entry name" value="HTH-TYPE TRANSCRIPTIONAL REGULATOR PKSA"/>
    <property type="match status" value="1"/>
</dbReference>
<dbReference type="OrthoDB" id="2720430at2"/>
<evidence type="ECO:0000259" key="3">
    <source>
        <dbReference type="PROSITE" id="PS50977"/>
    </source>
</evidence>
<dbReference type="GO" id="GO:0000976">
    <property type="term" value="F:transcription cis-regulatory region binding"/>
    <property type="evidence" value="ECO:0007669"/>
    <property type="project" value="TreeGrafter"/>
</dbReference>
<dbReference type="Gene3D" id="1.10.10.60">
    <property type="entry name" value="Homeodomain-like"/>
    <property type="match status" value="1"/>
</dbReference>
<dbReference type="PRINTS" id="PR00455">
    <property type="entry name" value="HTHTETR"/>
</dbReference>
<feature type="DNA-binding region" description="H-T-H motif" evidence="2">
    <location>
        <begin position="36"/>
        <end position="55"/>
    </location>
</feature>
<dbReference type="RefSeq" id="WP_131012882.1">
    <property type="nucleotide sequence ID" value="NZ_SIRE01000005.1"/>
</dbReference>
<keyword evidence="1 2" id="KW-0238">DNA-binding</keyword>
<sequence>MSPRTKEQNEEIRAIRIQQMLRAAAQVYIDKGITMEMRDVAAQAALGYGTVYHYYKNKYELFDDLLWCALEQAKSVTETALGGGGPWPERLRNYIVLMLRQWSEDLAVFILYKMSAENFHQLPGGRYRELSERFHEELILPLAEVLRECAGERSPEKAANMLIGSLVGYAGLHIHHQHEEMDGDEAAETLLAGILPGGSR</sequence>
<reference evidence="4 5" key="1">
    <citation type="submission" date="2019-02" db="EMBL/GenBank/DDBJ databases">
        <title>Paenibacillus sp. nov., isolated from surface-sterilized tissue of Thalictrum simplex L.</title>
        <authorList>
            <person name="Tuo L."/>
        </authorList>
    </citation>
    <scope>NUCLEOTIDE SEQUENCE [LARGE SCALE GENOMIC DNA]</scope>
    <source>
        <strain evidence="4 5">N2SHLJ1</strain>
    </source>
</reference>
<gene>
    <name evidence="4" type="ORF">EYB31_08645</name>
</gene>
<feature type="domain" description="HTH tetR-type" evidence="3">
    <location>
        <begin position="14"/>
        <end position="73"/>
    </location>
</feature>
<dbReference type="Pfam" id="PF00440">
    <property type="entry name" value="TetR_N"/>
    <property type="match status" value="1"/>
</dbReference>
<dbReference type="InterPro" id="IPR009057">
    <property type="entry name" value="Homeodomain-like_sf"/>
</dbReference>
<evidence type="ECO:0000313" key="5">
    <source>
        <dbReference type="Proteomes" id="UP000293142"/>
    </source>
</evidence>
<dbReference type="Gene3D" id="1.10.357.10">
    <property type="entry name" value="Tetracycline Repressor, domain 2"/>
    <property type="match status" value="1"/>
</dbReference>
<accession>A0A4Q9DWS4</accession>
<dbReference type="AlphaFoldDB" id="A0A4Q9DWS4"/>
<dbReference type="GO" id="GO:0003700">
    <property type="term" value="F:DNA-binding transcription factor activity"/>
    <property type="evidence" value="ECO:0007669"/>
    <property type="project" value="TreeGrafter"/>
</dbReference>
<dbReference type="InterPro" id="IPR001647">
    <property type="entry name" value="HTH_TetR"/>
</dbReference>
<protein>
    <submittedName>
        <fullName evidence="4">TetR/AcrR family transcriptional regulator</fullName>
    </submittedName>
</protein>
<proteinExistence type="predicted"/>